<dbReference type="SUPFAM" id="SSF48690">
    <property type="entry name" value="Epsilon subunit of mitochondrial F1F0-ATP synthase"/>
    <property type="match status" value="1"/>
</dbReference>
<evidence type="ECO:0000313" key="3">
    <source>
        <dbReference type="Proteomes" id="UP000187283"/>
    </source>
</evidence>
<sequence>MNPAWRSLGINFLQYSNISARALRRVVKEEHAILASRRDQMEIKGSKWSPTKASEFVELPMIRTRAKEVSS</sequence>
<reference evidence="2 3" key="1">
    <citation type="submission" date="2017-01" db="EMBL/GenBank/DDBJ databases">
        <authorList>
            <person name="Mah S.A."/>
            <person name="Swanson W.J."/>
            <person name="Moy G.W."/>
            <person name="Vacquier V.D."/>
        </authorList>
    </citation>
    <scope>NUCLEOTIDE SEQUENCE [LARGE SCALE GENOMIC DNA]</scope>
    <source>
        <strain evidence="2 3">GSMNP</strain>
    </source>
</reference>
<gene>
    <name evidence="2" type="ORF">AYI70_g527</name>
</gene>
<dbReference type="EMBL" id="LSSN01000084">
    <property type="protein sequence ID" value="OMJ25974.1"/>
    <property type="molecule type" value="Genomic_DNA"/>
</dbReference>
<evidence type="ECO:0000313" key="2">
    <source>
        <dbReference type="EMBL" id="OMJ25974.1"/>
    </source>
</evidence>
<dbReference type="InterPro" id="IPR006721">
    <property type="entry name" value="ATP_synth_F1_esu_mt"/>
</dbReference>
<dbReference type="GO" id="GO:0045259">
    <property type="term" value="C:proton-transporting ATP synthase complex"/>
    <property type="evidence" value="ECO:0007669"/>
    <property type="project" value="InterPro"/>
</dbReference>
<comment type="similarity">
    <text evidence="1">Belongs to the eukaryotic ATPase epsilon family.</text>
</comment>
<dbReference type="CDD" id="cd12153">
    <property type="entry name" value="F1-ATPase_epsilon"/>
    <property type="match status" value="1"/>
</dbReference>
<name>A0A1R1YGH6_9FUNG</name>
<accession>A0A1R1YGH6</accession>
<proteinExistence type="inferred from homology"/>
<dbReference type="GO" id="GO:0046933">
    <property type="term" value="F:proton-transporting ATP synthase activity, rotational mechanism"/>
    <property type="evidence" value="ECO:0007669"/>
    <property type="project" value="InterPro"/>
</dbReference>
<dbReference type="Proteomes" id="UP000187283">
    <property type="component" value="Unassembled WGS sequence"/>
</dbReference>
<dbReference type="OrthoDB" id="269124at2759"/>
<keyword evidence="3" id="KW-1185">Reference proteome</keyword>
<dbReference type="GO" id="GO:0005743">
    <property type="term" value="C:mitochondrial inner membrane"/>
    <property type="evidence" value="ECO:0007669"/>
    <property type="project" value="InterPro"/>
</dbReference>
<dbReference type="InterPro" id="IPR036742">
    <property type="entry name" value="ATP_synth_F1_esu_sf_mt"/>
</dbReference>
<dbReference type="Pfam" id="PF04627">
    <property type="entry name" value="ATP-synt_Eps"/>
    <property type="match status" value="1"/>
</dbReference>
<organism evidence="2 3">
    <name type="scientific">Smittium culicis</name>
    <dbReference type="NCBI Taxonomy" id="133412"/>
    <lineage>
        <taxon>Eukaryota</taxon>
        <taxon>Fungi</taxon>
        <taxon>Fungi incertae sedis</taxon>
        <taxon>Zoopagomycota</taxon>
        <taxon>Kickxellomycotina</taxon>
        <taxon>Harpellomycetes</taxon>
        <taxon>Harpellales</taxon>
        <taxon>Legeriomycetaceae</taxon>
        <taxon>Smittium</taxon>
    </lineage>
</organism>
<protein>
    <submittedName>
        <fullName evidence="2">ATP synthase subunit epsilon, mitochondrial</fullName>
    </submittedName>
</protein>
<dbReference type="Gene3D" id="1.10.1620.20">
    <property type="entry name" value="ATP synthase, F1 complex, epsilon subunit superfamily, mitochondrial"/>
    <property type="match status" value="1"/>
</dbReference>
<dbReference type="AlphaFoldDB" id="A0A1R1YGH6"/>
<dbReference type="STRING" id="133412.A0A1R1YGH6"/>
<comment type="caution">
    <text evidence="2">The sequence shown here is derived from an EMBL/GenBank/DDBJ whole genome shotgun (WGS) entry which is preliminary data.</text>
</comment>
<evidence type="ECO:0000256" key="1">
    <source>
        <dbReference type="ARBA" id="ARBA00009502"/>
    </source>
</evidence>